<reference evidence="8" key="1">
    <citation type="submission" date="2025-08" db="UniProtKB">
        <authorList>
            <consortium name="RefSeq"/>
        </authorList>
    </citation>
    <scope>IDENTIFICATION</scope>
    <source>
        <tissue evidence="8">Young leaves</tissue>
    </source>
</reference>
<evidence type="ECO:0000256" key="5">
    <source>
        <dbReference type="ARBA" id="ARBA00023128"/>
    </source>
</evidence>
<dbReference type="Pfam" id="PF01535">
    <property type="entry name" value="PPR"/>
    <property type="match status" value="6"/>
</dbReference>
<keyword evidence="7" id="KW-1185">Reference proteome</keyword>
<comment type="similarity">
    <text evidence="2">Belongs to the PPR family. P subfamily.</text>
</comment>
<protein>
    <submittedName>
        <fullName evidence="8">Pentatricopeptide repeat-containing protein At2g20710, mitochondrial-like</fullName>
    </submittedName>
</protein>
<dbReference type="InterPro" id="IPR011990">
    <property type="entry name" value="TPR-like_helical_dom_sf"/>
</dbReference>
<evidence type="ECO:0000256" key="2">
    <source>
        <dbReference type="ARBA" id="ARBA00007626"/>
    </source>
</evidence>
<dbReference type="AlphaFoldDB" id="A0A6J1GLA8"/>
<dbReference type="SUPFAM" id="SSF48452">
    <property type="entry name" value="TPR-like"/>
    <property type="match status" value="1"/>
</dbReference>
<keyword evidence="3" id="KW-0677">Repeat</keyword>
<sequence length="513" mass="58863">MMMKLRSWNKPIPNLLQRPQRSMPLPCLFCTKSPSPLFSSTPPPTSPALLDKILTIRDPKISVIPVLEKWVGDGRAIGKQELQSLVRLMKSFRRFNHALEISRWMTDRRYFNLSSSDAAMRLDLIRIVHGLEHAEHYFNSISSQLRTSNAYGALLCSYVRERSVEKAEAIMQEMRNLGFATTSFPYNVLINLYAQVGQHHKIDLLIQEMEMKGIPQDIYTVRNLSAAYVANADISGMEKILKRIEENSEFRADWRIYSIAASGYLSAGLETEALSMLKKMEEKIPPRKNKSAFEFLLSLYERAGRKDELYRVWSTFKSTIKQIDVPYALMITSLVKLDDIEGAERIFQEWESKCTFYDFRVLNRLLVAYCRKGLFDKAESLVNRAVMGRTPYASTWSVLAMGYVEHGLMSKAVEMLKRAMLVGRQDWKPNQDILEACLNYLEEQGDAETMEEMIRLCRSSGSITKEMYYRSLRTSIAGGKPVLSILNQMEMDGFCADEEVHKILGTKTSCSDW</sequence>
<evidence type="ECO:0000256" key="6">
    <source>
        <dbReference type="PROSITE-ProRule" id="PRU00708"/>
    </source>
</evidence>
<evidence type="ECO:0000256" key="4">
    <source>
        <dbReference type="ARBA" id="ARBA00022946"/>
    </source>
</evidence>
<keyword evidence="4" id="KW-0809">Transit peptide</keyword>
<feature type="repeat" description="PPR" evidence="6">
    <location>
        <begin position="147"/>
        <end position="181"/>
    </location>
</feature>
<dbReference type="KEGG" id="cmos:111455369"/>
<dbReference type="PANTHER" id="PTHR45717">
    <property type="entry name" value="OS12G0527900 PROTEIN"/>
    <property type="match status" value="1"/>
</dbReference>
<accession>A0A6J1GLA8</accession>
<dbReference type="PROSITE" id="PS51375">
    <property type="entry name" value="PPR"/>
    <property type="match status" value="2"/>
</dbReference>
<organism evidence="7 8">
    <name type="scientific">Cucurbita moschata</name>
    <name type="common">Winter crookneck squash</name>
    <name type="synonym">Cucurbita pepo var. moschata</name>
    <dbReference type="NCBI Taxonomy" id="3662"/>
    <lineage>
        <taxon>Eukaryota</taxon>
        <taxon>Viridiplantae</taxon>
        <taxon>Streptophyta</taxon>
        <taxon>Embryophyta</taxon>
        <taxon>Tracheophyta</taxon>
        <taxon>Spermatophyta</taxon>
        <taxon>Magnoliopsida</taxon>
        <taxon>eudicotyledons</taxon>
        <taxon>Gunneridae</taxon>
        <taxon>Pentapetalae</taxon>
        <taxon>rosids</taxon>
        <taxon>fabids</taxon>
        <taxon>Cucurbitales</taxon>
        <taxon>Cucurbitaceae</taxon>
        <taxon>Cucurbiteae</taxon>
        <taxon>Cucurbita</taxon>
    </lineage>
</organism>
<evidence type="ECO:0000313" key="8">
    <source>
        <dbReference type="RefSeq" id="XP_022952772.1"/>
    </source>
</evidence>
<evidence type="ECO:0000313" key="7">
    <source>
        <dbReference type="Proteomes" id="UP000504609"/>
    </source>
</evidence>
<dbReference type="GO" id="GO:0005739">
    <property type="term" value="C:mitochondrion"/>
    <property type="evidence" value="ECO:0007669"/>
    <property type="project" value="UniProtKB-SubCell"/>
</dbReference>
<dbReference type="Proteomes" id="UP000504609">
    <property type="component" value="Unplaced"/>
</dbReference>
<dbReference type="PANTHER" id="PTHR45717:SF6">
    <property type="entry name" value="PENTACOTRIPEPTIDE-REPEAT REGION OF PRORP DOMAIN-CONTAINING PROTEIN"/>
    <property type="match status" value="1"/>
</dbReference>
<evidence type="ECO:0000256" key="1">
    <source>
        <dbReference type="ARBA" id="ARBA00004173"/>
    </source>
</evidence>
<dbReference type="Gene3D" id="1.25.40.10">
    <property type="entry name" value="Tetratricopeptide repeat domain"/>
    <property type="match status" value="3"/>
</dbReference>
<feature type="repeat" description="PPR" evidence="6">
    <location>
        <begin position="182"/>
        <end position="216"/>
    </location>
</feature>
<comment type="subcellular location">
    <subcellularLocation>
        <location evidence="1">Mitochondrion</location>
    </subcellularLocation>
</comment>
<proteinExistence type="inferred from homology"/>
<dbReference type="GeneID" id="111455369"/>
<name>A0A6J1GLA8_CUCMO</name>
<keyword evidence="5" id="KW-0496">Mitochondrion</keyword>
<dbReference type="GO" id="GO:0003729">
    <property type="term" value="F:mRNA binding"/>
    <property type="evidence" value="ECO:0007669"/>
    <property type="project" value="UniProtKB-ARBA"/>
</dbReference>
<dbReference type="InterPro" id="IPR002885">
    <property type="entry name" value="PPR_rpt"/>
</dbReference>
<evidence type="ECO:0000256" key="3">
    <source>
        <dbReference type="ARBA" id="ARBA00022737"/>
    </source>
</evidence>
<gene>
    <name evidence="8" type="primary">LOC111455369</name>
</gene>
<dbReference type="RefSeq" id="XP_022952772.1">
    <property type="nucleotide sequence ID" value="XM_023097004.1"/>
</dbReference>
<dbReference type="NCBIfam" id="TIGR00756">
    <property type="entry name" value="PPR"/>
    <property type="match status" value="2"/>
</dbReference>
<dbReference type="SMR" id="A0A6J1GLA8"/>
<dbReference type="FunFam" id="1.25.40.10:FF:000385">
    <property type="entry name" value="Pentatricopeptide repeat-containing protein mitochondrial"/>
    <property type="match status" value="1"/>
</dbReference>